<proteinExistence type="predicted"/>
<dbReference type="SUPFAM" id="SSF54909">
    <property type="entry name" value="Dimeric alpha+beta barrel"/>
    <property type="match status" value="1"/>
</dbReference>
<evidence type="ECO:0000313" key="2">
    <source>
        <dbReference type="Proteomes" id="UP001345691"/>
    </source>
</evidence>
<sequence>MTTEVVCFPLRGPRTIQVEEALKKTLNLLTVQEGFERAYWGWQEEDSNICWVLVDWTSIEAHLNLQKQDYYKPFVDELDRVANVFQLQAFHAHLSPHPATKALSNRTSPATEICTIHFPATYAARDKKKFEQDLFNLVRIIESNVPTSTGFAGGWAVEKLSLPGTSEETTTFIACMGWQSVEAHFAFRETPLFKEHKHLLDQAKDLMHVQMVHVSATQVGYGGHF</sequence>
<evidence type="ECO:0000313" key="1">
    <source>
        <dbReference type="EMBL" id="KAK5056398.1"/>
    </source>
</evidence>
<dbReference type="Proteomes" id="UP001345691">
    <property type="component" value="Unassembled WGS sequence"/>
</dbReference>
<comment type="caution">
    <text evidence="1">The sequence shown here is derived from an EMBL/GenBank/DDBJ whole genome shotgun (WGS) entry which is preliminary data.</text>
</comment>
<evidence type="ECO:0008006" key="3">
    <source>
        <dbReference type="Google" id="ProtNLM"/>
    </source>
</evidence>
<accession>A0ABR0J4N9</accession>
<name>A0ABR0J4N9_9EURO</name>
<keyword evidence="2" id="KW-1185">Reference proteome</keyword>
<reference evidence="1 2" key="1">
    <citation type="submission" date="2023-08" db="EMBL/GenBank/DDBJ databases">
        <title>Black Yeasts Isolated from many extreme environments.</title>
        <authorList>
            <person name="Coleine C."/>
            <person name="Stajich J.E."/>
            <person name="Selbmann L."/>
        </authorList>
    </citation>
    <scope>NUCLEOTIDE SEQUENCE [LARGE SCALE GENOMIC DNA]</scope>
    <source>
        <strain evidence="1 2">CCFEE 6328</strain>
    </source>
</reference>
<dbReference type="Gene3D" id="3.30.70.100">
    <property type="match status" value="2"/>
</dbReference>
<dbReference type="EMBL" id="JAVRRF010000018">
    <property type="protein sequence ID" value="KAK5056398.1"/>
    <property type="molecule type" value="Genomic_DNA"/>
</dbReference>
<dbReference type="InterPro" id="IPR011008">
    <property type="entry name" value="Dimeric_a/b-barrel"/>
</dbReference>
<gene>
    <name evidence="1" type="ORF">LTR69_007939</name>
</gene>
<protein>
    <recommendedName>
        <fullName evidence="3">ABM domain-containing protein</fullName>
    </recommendedName>
</protein>
<organism evidence="1 2">
    <name type="scientific">Exophiala sideris</name>
    <dbReference type="NCBI Taxonomy" id="1016849"/>
    <lineage>
        <taxon>Eukaryota</taxon>
        <taxon>Fungi</taxon>
        <taxon>Dikarya</taxon>
        <taxon>Ascomycota</taxon>
        <taxon>Pezizomycotina</taxon>
        <taxon>Eurotiomycetes</taxon>
        <taxon>Chaetothyriomycetidae</taxon>
        <taxon>Chaetothyriales</taxon>
        <taxon>Herpotrichiellaceae</taxon>
        <taxon>Exophiala</taxon>
    </lineage>
</organism>